<comment type="caution">
    <text evidence="4">The sequence shown here is derived from an EMBL/GenBank/DDBJ whole genome shotgun (WGS) entry which is preliminary data.</text>
</comment>
<keyword evidence="5" id="KW-1185">Reference proteome</keyword>
<dbReference type="Proteomes" id="UP001597158">
    <property type="component" value="Unassembled WGS sequence"/>
</dbReference>
<dbReference type="Gene3D" id="3.30.200.20">
    <property type="entry name" value="Phosphorylase Kinase, domain 1"/>
    <property type="match status" value="1"/>
</dbReference>
<gene>
    <name evidence="4" type="ORF">ACFQ4M_17920</name>
</gene>
<name>A0ABW3WI09_9RHOO</name>
<dbReference type="PANTHER" id="PTHR33540">
    <property type="entry name" value="TRNA THREONYLCARBAMOYLADENOSINE BIOSYNTHESIS PROTEIN TSAE"/>
    <property type="match status" value="1"/>
</dbReference>
<evidence type="ECO:0000313" key="4">
    <source>
        <dbReference type="EMBL" id="MFD1265454.1"/>
    </source>
</evidence>
<organism evidence="4 5">
    <name type="scientific">Thauera mechernichensis</name>
    <dbReference type="NCBI Taxonomy" id="82788"/>
    <lineage>
        <taxon>Bacteria</taxon>
        <taxon>Pseudomonadati</taxon>
        <taxon>Pseudomonadota</taxon>
        <taxon>Betaproteobacteria</taxon>
        <taxon>Rhodocyclales</taxon>
        <taxon>Zoogloeaceae</taxon>
        <taxon>Thauera</taxon>
    </lineage>
</organism>
<dbReference type="InterPro" id="IPR011009">
    <property type="entry name" value="Kinase-like_dom_sf"/>
</dbReference>
<evidence type="ECO:0000256" key="2">
    <source>
        <dbReference type="ARBA" id="ARBA00022840"/>
    </source>
</evidence>
<proteinExistence type="predicted"/>
<evidence type="ECO:0000313" key="5">
    <source>
        <dbReference type="Proteomes" id="UP001597158"/>
    </source>
</evidence>
<dbReference type="EMBL" id="JBHTMC010000033">
    <property type="protein sequence ID" value="MFD1265454.1"/>
    <property type="molecule type" value="Genomic_DNA"/>
</dbReference>
<feature type="domain" description="Aminoglycoside phosphotransferase" evidence="3">
    <location>
        <begin position="22"/>
        <end position="255"/>
    </location>
</feature>
<sequence>MQRLEQLRTWLADAQPGRDFELEPASADASFRRYFRARFADGGPTRIVMDAPPAQEDVRPWLHVAELFRSAGAHVPEVLAQDLERGFLLLSDLGSTTYLAALQRSAGEAPDCPRAAHLYADALGALAAIQCASRPGVLPVYDRSLLLREMQLFPDWYVARHKGISLSEAEAAMLDETFEKILAVNLAEPQVFVHRDFHSRNLMLLEPTAGLGANPGVIDFQDAVYGPISYDLVSLFKDAYIRWDEEFILDMLIRYWEAAKKLGLPVRAEFADFHRDFEWMGVQRHIKVLGIFARLYHRDGKDGYLADMPLVMDYLRRACKRWRDLGPLLKLLDRLEPEDVQIGYTF</sequence>
<accession>A0ABW3WI09</accession>
<dbReference type="RefSeq" id="WP_002929492.1">
    <property type="nucleotide sequence ID" value="NZ_JARQZE010000018.1"/>
</dbReference>
<keyword evidence="2" id="KW-0067">ATP-binding</keyword>
<protein>
    <submittedName>
        <fullName evidence="4">Aminoglycoside phosphotransferase family protein</fullName>
    </submittedName>
</protein>
<evidence type="ECO:0000256" key="1">
    <source>
        <dbReference type="ARBA" id="ARBA00022741"/>
    </source>
</evidence>
<dbReference type="InterPro" id="IPR002575">
    <property type="entry name" value="Aminoglycoside_PTrfase"/>
</dbReference>
<dbReference type="Pfam" id="PF01636">
    <property type="entry name" value="APH"/>
    <property type="match status" value="1"/>
</dbReference>
<dbReference type="PANTHER" id="PTHR33540:SF1">
    <property type="entry name" value="N-ACETYLMURAMATE_N-ACETYLGLUCOSAMINE KINASE"/>
    <property type="match status" value="1"/>
</dbReference>
<evidence type="ECO:0000259" key="3">
    <source>
        <dbReference type="Pfam" id="PF01636"/>
    </source>
</evidence>
<dbReference type="Gene3D" id="3.90.1200.10">
    <property type="match status" value="1"/>
</dbReference>
<dbReference type="SUPFAM" id="SSF56112">
    <property type="entry name" value="Protein kinase-like (PK-like)"/>
    <property type="match status" value="1"/>
</dbReference>
<reference evidence="5" key="1">
    <citation type="journal article" date="2019" name="Int. J. Syst. Evol. Microbiol.">
        <title>The Global Catalogue of Microorganisms (GCM) 10K type strain sequencing project: providing services to taxonomists for standard genome sequencing and annotation.</title>
        <authorList>
            <consortium name="The Broad Institute Genomics Platform"/>
            <consortium name="The Broad Institute Genome Sequencing Center for Infectious Disease"/>
            <person name="Wu L."/>
            <person name="Ma J."/>
        </authorList>
    </citation>
    <scope>NUCLEOTIDE SEQUENCE [LARGE SCALE GENOMIC DNA]</scope>
    <source>
        <strain evidence="5">CCUG 48884</strain>
    </source>
</reference>
<keyword evidence="1" id="KW-0547">Nucleotide-binding</keyword>